<dbReference type="InterPro" id="IPR036388">
    <property type="entry name" value="WH-like_DNA-bd_sf"/>
</dbReference>
<evidence type="ECO:0000313" key="2">
    <source>
        <dbReference type="Proteomes" id="UP000028523"/>
    </source>
</evidence>
<dbReference type="SUPFAM" id="SSF46689">
    <property type="entry name" value="Homeodomain-like"/>
    <property type="match status" value="1"/>
</dbReference>
<dbReference type="InterPro" id="IPR009057">
    <property type="entry name" value="Homeodomain-like_sf"/>
</dbReference>
<dbReference type="Proteomes" id="UP000028523">
    <property type="component" value="Unassembled WGS sequence"/>
</dbReference>
<organism evidence="1 2">
    <name type="scientific">Malacoplasma iowae DK-CPA</name>
    <dbReference type="NCBI Taxonomy" id="1394179"/>
    <lineage>
        <taxon>Bacteria</taxon>
        <taxon>Bacillati</taxon>
        <taxon>Mycoplasmatota</taxon>
        <taxon>Mycoplasmoidales</taxon>
        <taxon>Mycoplasmoidaceae</taxon>
        <taxon>Malacoplasma</taxon>
    </lineage>
</organism>
<keyword evidence="2" id="KW-1185">Reference proteome</keyword>
<feature type="non-terminal residue" evidence="1">
    <location>
        <position position="109"/>
    </location>
</feature>
<dbReference type="AlphaFoldDB" id="A0A084U2J1"/>
<protein>
    <submittedName>
        <fullName evidence="1">Uncharacterized protein</fullName>
    </submittedName>
</protein>
<dbReference type="EMBL" id="AWQU01000089">
    <property type="protein sequence ID" value="KFB07177.1"/>
    <property type="molecule type" value="Genomic_DNA"/>
</dbReference>
<reference evidence="1 2" key="1">
    <citation type="journal article" date="2014" name="PLoS ONE">
        <title>Reduction of Hydrogen Peroxide Accumulation and Toxicity by a Catalase from Mycoplasma iowae.</title>
        <authorList>
            <person name="Pritchard R.E."/>
            <person name="Prassinos A.J."/>
            <person name="Osborne J.D."/>
            <person name="Raviv Z."/>
            <person name="Balish M.F."/>
        </authorList>
    </citation>
    <scope>NUCLEOTIDE SEQUENCE [LARGE SCALE GENOMIC DNA]</scope>
    <source>
        <strain evidence="1 2">DK-CPA</strain>
    </source>
</reference>
<dbReference type="Gene3D" id="1.10.10.10">
    <property type="entry name" value="Winged helix-like DNA-binding domain superfamily/Winged helix DNA-binding domain"/>
    <property type="match status" value="1"/>
</dbReference>
<accession>A0A084U2J1</accession>
<proteinExistence type="predicted"/>
<dbReference type="RefSeq" id="WP_036452619.1">
    <property type="nucleotide sequence ID" value="NZ_AWQU01000089.1"/>
</dbReference>
<gene>
    <name evidence="1" type="ORF">P271_1</name>
</gene>
<sequence length="109" mass="12629">MTTKNNIKLIKNYNESEFSFSELSAIDYINDNPEEFLKMHNLNVFCENKPFSATTIQRLAKKIGFNTATEMKGFYTGVYIDELKSLIVFNKQLNKDLDKTISNNNMDID</sequence>
<comment type="caution">
    <text evidence="1">The sequence shown here is derived from an EMBL/GenBank/DDBJ whole genome shotgun (WGS) entry which is preliminary data.</text>
</comment>
<evidence type="ECO:0000313" key="1">
    <source>
        <dbReference type="EMBL" id="KFB07177.1"/>
    </source>
</evidence>
<name>A0A084U2J1_MALIO</name>